<name>A0A919RHQ2_9ACTN</name>
<proteinExistence type="predicted"/>
<dbReference type="Proteomes" id="UP000606172">
    <property type="component" value="Unassembled WGS sequence"/>
</dbReference>
<dbReference type="EMBL" id="BOOW01000027">
    <property type="protein sequence ID" value="GII93967.1"/>
    <property type="molecule type" value="Genomic_DNA"/>
</dbReference>
<dbReference type="AlphaFoldDB" id="A0A919RHQ2"/>
<reference evidence="1" key="1">
    <citation type="submission" date="2021-01" db="EMBL/GenBank/DDBJ databases">
        <title>Whole genome shotgun sequence of Sinosporangium siamense NBRC 109515.</title>
        <authorList>
            <person name="Komaki H."/>
            <person name="Tamura T."/>
        </authorList>
    </citation>
    <scope>NUCLEOTIDE SEQUENCE</scope>
    <source>
        <strain evidence="1">NBRC 109515</strain>
    </source>
</reference>
<dbReference type="Pfam" id="PF13591">
    <property type="entry name" value="MerR_2"/>
    <property type="match status" value="1"/>
</dbReference>
<protein>
    <recommendedName>
        <fullName evidence="3">MerR family transcriptional regulator</fullName>
    </recommendedName>
</protein>
<dbReference type="RefSeq" id="WP_204027933.1">
    <property type="nucleotide sequence ID" value="NZ_JBHLZQ010000009.1"/>
</dbReference>
<evidence type="ECO:0000313" key="1">
    <source>
        <dbReference type="EMBL" id="GII93967.1"/>
    </source>
</evidence>
<dbReference type="Gene3D" id="1.10.1660.10">
    <property type="match status" value="1"/>
</dbReference>
<keyword evidence="2" id="KW-1185">Reference proteome</keyword>
<gene>
    <name evidence="1" type="ORF">Ssi02_41980</name>
</gene>
<evidence type="ECO:0000313" key="2">
    <source>
        <dbReference type="Proteomes" id="UP000606172"/>
    </source>
</evidence>
<organism evidence="1 2">
    <name type="scientific">Sinosporangium siamense</name>
    <dbReference type="NCBI Taxonomy" id="1367973"/>
    <lineage>
        <taxon>Bacteria</taxon>
        <taxon>Bacillati</taxon>
        <taxon>Actinomycetota</taxon>
        <taxon>Actinomycetes</taxon>
        <taxon>Streptosporangiales</taxon>
        <taxon>Streptosporangiaceae</taxon>
        <taxon>Sinosporangium</taxon>
    </lineage>
</organism>
<accession>A0A919RHQ2</accession>
<sequence length="113" mass="12343">MSRLVVRRVPPGRVLDLESFAHATGLHPDLARRLVALGLLEAAPDAGGRLWFPLSQIAAAGRIQRLRAGFSLNYAALGLVMDLLDHIAELEAALRDRRRNPRTGGGSPWTRTD</sequence>
<evidence type="ECO:0008006" key="3">
    <source>
        <dbReference type="Google" id="ProtNLM"/>
    </source>
</evidence>
<comment type="caution">
    <text evidence="1">The sequence shown here is derived from an EMBL/GenBank/DDBJ whole genome shotgun (WGS) entry which is preliminary data.</text>
</comment>